<proteinExistence type="predicted"/>
<accession>A0A9R1NMV0</accession>
<feature type="signal peptide" evidence="2">
    <location>
        <begin position="1"/>
        <end position="22"/>
    </location>
</feature>
<evidence type="ECO:0008006" key="5">
    <source>
        <dbReference type="Google" id="ProtNLM"/>
    </source>
</evidence>
<reference evidence="3 4" key="1">
    <citation type="submission" date="2017-09" db="EMBL/GenBank/DDBJ databases">
        <authorList>
            <consortium name="International Durum Wheat Genome Sequencing Consortium (IDWGSC)"/>
            <person name="Milanesi L."/>
        </authorList>
    </citation>
    <scope>NUCLEOTIDE SEQUENCE [LARGE SCALE GENOMIC DNA]</scope>
    <source>
        <strain evidence="4">cv. Svevo</strain>
    </source>
</reference>
<feature type="chain" id="PRO_5040463931" description="Purple acid phosphatase" evidence="2">
    <location>
        <begin position="23"/>
        <end position="79"/>
    </location>
</feature>
<evidence type="ECO:0000256" key="2">
    <source>
        <dbReference type="SAM" id="SignalP"/>
    </source>
</evidence>
<keyword evidence="2" id="KW-0732">Signal</keyword>
<organism evidence="3 4">
    <name type="scientific">Triticum turgidum subsp. durum</name>
    <name type="common">Durum wheat</name>
    <name type="synonym">Triticum durum</name>
    <dbReference type="NCBI Taxonomy" id="4567"/>
    <lineage>
        <taxon>Eukaryota</taxon>
        <taxon>Viridiplantae</taxon>
        <taxon>Streptophyta</taxon>
        <taxon>Embryophyta</taxon>
        <taxon>Tracheophyta</taxon>
        <taxon>Spermatophyta</taxon>
        <taxon>Magnoliopsida</taxon>
        <taxon>Liliopsida</taxon>
        <taxon>Poales</taxon>
        <taxon>Poaceae</taxon>
        <taxon>BOP clade</taxon>
        <taxon>Pooideae</taxon>
        <taxon>Triticodae</taxon>
        <taxon>Triticeae</taxon>
        <taxon>Triticinae</taxon>
        <taxon>Triticum</taxon>
    </lineage>
</organism>
<evidence type="ECO:0000313" key="4">
    <source>
        <dbReference type="Proteomes" id="UP000324705"/>
    </source>
</evidence>
<dbReference type="EMBL" id="LT934113">
    <property type="protein sequence ID" value="VAH27789.1"/>
    <property type="molecule type" value="Genomic_DNA"/>
</dbReference>
<evidence type="ECO:0000256" key="1">
    <source>
        <dbReference type="SAM" id="MobiDB-lite"/>
    </source>
</evidence>
<protein>
    <recommendedName>
        <fullName evidence="5">Purple acid phosphatase</fullName>
    </recommendedName>
</protein>
<feature type="compositionally biased region" description="Basic and acidic residues" evidence="1">
    <location>
        <begin position="53"/>
        <end position="62"/>
    </location>
</feature>
<dbReference type="Gramene" id="TRITD2Av1G048600.1">
    <property type="protein sequence ID" value="TRITD2Av1G048600.1"/>
    <property type="gene ID" value="TRITD2Av1G048600"/>
</dbReference>
<dbReference type="AlphaFoldDB" id="A0A9R1NMV0"/>
<feature type="region of interest" description="Disordered" evidence="1">
    <location>
        <begin position="53"/>
        <end position="79"/>
    </location>
</feature>
<evidence type="ECO:0000313" key="3">
    <source>
        <dbReference type="EMBL" id="VAH27789.1"/>
    </source>
</evidence>
<dbReference type="Proteomes" id="UP000324705">
    <property type="component" value="Chromosome 2A"/>
</dbReference>
<keyword evidence="4" id="KW-1185">Reference proteome</keyword>
<name>A0A9R1NMV0_TRITD</name>
<gene>
    <name evidence="3" type="ORF">TRITD_2Av1G048600</name>
</gene>
<sequence>MGPVALLLVLVAVAVSVAPAAAELPRLEHSPKADGSLSILALGDWGRRGEFNQSRVRTDRSTWQHGTPPFSIGDTSCMQ</sequence>